<dbReference type="Proteomes" id="UP000002214">
    <property type="component" value="Chromosome"/>
</dbReference>
<reference evidence="1 2" key="1">
    <citation type="submission" date="2008-10" db="EMBL/GenBank/DDBJ databases">
        <title>Genome sequence of Bacillus cereus AH187.</title>
        <authorList>
            <person name="Dodson R.J."/>
            <person name="Durkin A.S."/>
            <person name="Rosovitz M.J."/>
            <person name="Rasko D.A."/>
            <person name="Kolsto A.B."/>
            <person name="Okstad O.A."/>
            <person name="Ravel J."/>
            <person name="Sutton G."/>
        </authorList>
    </citation>
    <scope>NUCLEOTIDE SEQUENCE [LARGE SCALE GENOMIC DNA]</scope>
    <source>
        <strain evidence="1 2">AH187</strain>
    </source>
</reference>
<protein>
    <submittedName>
        <fullName evidence="1">Uncharacterized protein</fullName>
    </submittedName>
</protein>
<dbReference type="EMBL" id="CP001177">
    <property type="protein sequence ID" value="ACJ81760.1"/>
    <property type="molecule type" value="Genomic_DNA"/>
</dbReference>
<organism evidence="1 2">
    <name type="scientific">Bacillus cereus (strain AH187)</name>
    <dbReference type="NCBI Taxonomy" id="405534"/>
    <lineage>
        <taxon>Bacteria</taxon>
        <taxon>Bacillati</taxon>
        <taxon>Bacillota</taxon>
        <taxon>Bacilli</taxon>
        <taxon>Bacillales</taxon>
        <taxon>Bacillaceae</taxon>
        <taxon>Bacillus</taxon>
        <taxon>Bacillus cereus group</taxon>
    </lineage>
</organism>
<dbReference type="KEGG" id="bcr:BCAH187_A5349"/>
<evidence type="ECO:0000313" key="1">
    <source>
        <dbReference type="EMBL" id="ACJ81760.1"/>
    </source>
</evidence>
<sequence length="52" mass="6061">MLTYVLASNKLSEKKPTKLLAHVEDIEDIKSAILFIWMKYRGREVGNDNFSF</sequence>
<accession>B7HX14</accession>
<proteinExistence type="predicted"/>
<dbReference type="AlphaFoldDB" id="B7HX14"/>
<evidence type="ECO:0000313" key="2">
    <source>
        <dbReference type="Proteomes" id="UP000002214"/>
    </source>
</evidence>
<dbReference type="HOGENOM" id="CLU_214172_0_0_9"/>
<gene>
    <name evidence="1" type="ordered locus">BCAH187_A5349</name>
</gene>
<name>B7HX14_BACC7</name>